<reference evidence="1 2" key="1">
    <citation type="submission" date="2015-09" db="EMBL/GenBank/DDBJ databases">
        <authorList>
            <consortium name="Pathogen Informatics"/>
        </authorList>
    </citation>
    <scope>NUCLEOTIDE SEQUENCE [LARGE SCALE GENOMIC DNA]</scope>
    <source>
        <strain evidence="1 2">2789STDY5834968</strain>
    </source>
</reference>
<dbReference type="RefSeq" id="WP_306723388.1">
    <property type="nucleotide sequence ID" value="NZ_CYXM01000004.1"/>
</dbReference>
<dbReference type="EMBL" id="CYXM01000004">
    <property type="protein sequence ID" value="CUM90552.1"/>
    <property type="molecule type" value="Genomic_DNA"/>
</dbReference>
<dbReference type="Proteomes" id="UP000095673">
    <property type="component" value="Unassembled WGS sequence"/>
</dbReference>
<gene>
    <name evidence="1" type="ORF">ERS852580_01085</name>
</gene>
<evidence type="ECO:0000313" key="1">
    <source>
        <dbReference type="EMBL" id="CUM90552.1"/>
    </source>
</evidence>
<accession>A0A173SJF2</accession>
<organism evidence="1 2">
    <name type="scientific">Agathobacter rectalis</name>
    <dbReference type="NCBI Taxonomy" id="39491"/>
    <lineage>
        <taxon>Bacteria</taxon>
        <taxon>Bacillati</taxon>
        <taxon>Bacillota</taxon>
        <taxon>Clostridia</taxon>
        <taxon>Lachnospirales</taxon>
        <taxon>Lachnospiraceae</taxon>
        <taxon>Agathobacter</taxon>
    </lineage>
</organism>
<proteinExistence type="predicted"/>
<protein>
    <recommendedName>
        <fullName evidence="3">HK97 gp10 family phage protein</fullName>
    </recommendedName>
</protein>
<evidence type="ECO:0000313" key="2">
    <source>
        <dbReference type="Proteomes" id="UP000095673"/>
    </source>
</evidence>
<sequence length="172" mass="19923">MATTYVKIDTSDLKGFVGKLDKAAQGEFKKELVNFMECLGYEFLRIVQDEIIRKQTVDTRLLLNSFSKGEQDNVFVLNEGSMTIEVGTNVKYAEYADKGHWLNPKGVNTRFVPGYWQGEHFIYEPGAKTGMLLKQKWIEGSHYWGDAVRCIEDMLPGLMEQKMEQWLQQFFM</sequence>
<dbReference type="AlphaFoldDB" id="A0A173SJF2"/>
<name>A0A173SJF2_9FIRM</name>
<evidence type="ECO:0008006" key="3">
    <source>
        <dbReference type="Google" id="ProtNLM"/>
    </source>
</evidence>